<name>A0A812HY65_9DINO</name>
<comment type="caution">
    <text evidence="2">The sequence shown here is derived from an EMBL/GenBank/DDBJ whole genome shotgun (WGS) entry which is preliminary data.</text>
</comment>
<dbReference type="AlphaFoldDB" id="A0A812HY65"/>
<reference evidence="2" key="1">
    <citation type="submission" date="2021-02" db="EMBL/GenBank/DDBJ databases">
        <authorList>
            <person name="Dougan E. K."/>
            <person name="Rhodes N."/>
            <person name="Thang M."/>
            <person name="Chan C."/>
        </authorList>
    </citation>
    <scope>NUCLEOTIDE SEQUENCE</scope>
</reference>
<dbReference type="PANTHER" id="PTHR14499:SF136">
    <property type="entry name" value="GH08630P"/>
    <property type="match status" value="1"/>
</dbReference>
<dbReference type="EMBL" id="CAJNDS010000118">
    <property type="protein sequence ID" value="CAE6964796.1"/>
    <property type="molecule type" value="Genomic_DNA"/>
</dbReference>
<evidence type="ECO:0000313" key="2">
    <source>
        <dbReference type="EMBL" id="CAE6964796.1"/>
    </source>
</evidence>
<dbReference type="Gene3D" id="3.30.710.10">
    <property type="entry name" value="Potassium Channel Kv1.1, Chain A"/>
    <property type="match status" value="2"/>
</dbReference>
<sequence>MASDPKPRATCDESAQAIRKYLDELRLEVEELEAQVAKLQQEALPASVEKGAVKLNVGGDTGFELFREQFDCFPKSLLHSLVTGRWGGYTSLDDEGRLFLDLDPAQFRCVLDWVFEGSESERRRAPETSEPQTWGLDLLLRFLGLAEDPATVVGEPKVKLDPEDGAVCTYTEILCKYAKEFTSEEIRDYWMNCMEGVRTSMPCYRPVMMCNGMPVRDQLTSQQSSQIDELACLLADHIRAVQEEGQELHQRRSAAQDQLEKLEAERTGIRLLGGRAATLPSGSEGQTQQPVYFNAAGRILATSRATLLHCTGSMLERWFGGDWTLQESDLVGNAVRIDQDSETFSSVLQILRYHRIFGPSSLPLGQPCRKAKLPALRQALSYFQLEQVKGHGKGFKGKASRSASAWLRPESLHIPRREEVFEASSDTNSPVRWEVAVEVAL</sequence>
<dbReference type="PANTHER" id="PTHR14499">
    <property type="entry name" value="POTASSIUM CHANNEL TETRAMERIZATION DOMAIN-CONTAINING"/>
    <property type="match status" value="1"/>
</dbReference>
<dbReference type="InterPro" id="IPR011333">
    <property type="entry name" value="SKP1/BTB/POZ_sf"/>
</dbReference>
<gene>
    <name evidence="2" type="primary">katG1</name>
    <name evidence="2" type="ORF">SNAT2548_LOCUS2123</name>
</gene>
<dbReference type="Proteomes" id="UP000604046">
    <property type="component" value="Unassembled WGS sequence"/>
</dbReference>
<protein>
    <submittedName>
        <fullName evidence="2">KatG1 protein</fullName>
    </submittedName>
</protein>
<keyword evidence="1" id="KW-0175">Coiled coil</keyword>
<dbReference type="OrthoDB" id="411026at2759"/>
<dbReference type="SUPFAM" id="SSF54695">
    <property type="entry name" value="POZ domain"/>
    <property type="match status" value="2"/>
</dbReference>
<proteinExistence type="predicted"/>
<feature type="coiled-coil region" evidence="1">
    <location>
        <begin position="238"/>
        <end position="272"/>
    </location>
</feature>
<accession>A0A812HY65</accession>
<evidence type="ECO:0000256" key="1">
    <source>
        <dbReference type="SAM" id="Coils"/>
    </source>
</evidence>
<organism evidence="2 3">
    <name type="scientific">Symbiodinium natans</name>
    <dbReference type="NCBI Taxonomy" id="878477"/>
    <lineage>
        <taxon>Eukaryota</taxon>
        <taxon>Sar</taxon>
        <taxon>Alveolata</taxon>
        <taxon>Dinophyceae</taxon>
        <taxon>Suessiales</taxon>
        <taxon>Symbiodiniaceae</taxon>
        <taxon>Symbiodinium</taxon>
    </lineage>
</organism>
<keyword evidence="3" id="KW-1185">Reference proteome</keyword>
<feature type="coiled-coil region" evidence="1">
    <location>
        <begin position="15"/>
        <end position="49"/>
    </location>
</feature>
<evidence type="ECO:0000313" key="3">
    <source>
        <dbReference type="Proteomes" id="UP000604046"/>
    </source>
</evidence>